<reference evidence="1" key="1">
    <citation type="submission" date="2021-12" db="EMBL/GenBank/DDBJ databases">
        <title>Discovery of the Pendulisporaceae a myxobacterial family with distinct sporulation behavior and unique specialized metabolism.</title>
        <authorList>
            <person name="Garcia R."/>
            <person name="Popoff A."/>
            <person name="Bader C.D."/>
            <person name="Loehr J."/>
            <person name="Walesch S."/>
            <person name="Walt C."/>
            <person name="Boldt J."/>
            <person name="Bunk B."/>
            <person name="Haeckl F.J.F.P.J."/>
            <person name="Gunesch A.P."/>
            <person name="Birkelbach J."/>
            <person name="Nuebel U."/>
            <person name="Pietschmann T."/>
            <person name="Bach T."/>
            <person name="Mueller R."/>
        </authorList>
    </citation>
    <scope>NUCLEOTIDE SEQUENCE</scope>
    <source>
        <strain evidence="1">MSr11367</strain>
    </source>
</reference>
<name>A0ABZ2L4K0_9BACT</name>
<proteinExistence type="predicted"/>
<sequence>MAIREHVTDFYGKTVVPFQPGEPIDAANALRIAVDYDEQQEGKKVTHLLEALLDTPGSVHIEALIIGPWDFDSSEDSSDVIAALVAAAPRLPKLAAVFVGEITFDEQEISWIQQSDVAPLLIAYPHLRELRVRGGGGLRFSSLAHRSLTHLVVEAGGLPREVVLAAGTADLPELDHLELWLGTDNYGGNAKAADLEPILEGSRFPKLRYLGLRNAQMADSVAAAVAAAPILSRLRVVDLSLGALGDEGAKALLASAGISRLERLDLHHHYISPDVQAKLAALRPVLVDLHDGKHGTEDDDYRYCAVSE</sequence>
<dbReference type="NCBIfam" id="NF038076">
    <property type="entry name" value="fam_STM4015"/>
    <property type="match status" value="1"/>
</dbReference>
<evidence type="ECO:0000313" key="2">
    <source>
        <dbReference type="Proteomes" id="UP001374803"/>
    </source>
</evidence>
<gene>
    <name evidence="1" type="ORF">LVJ94_01070</name>
</gene>
<dbReference type="SUPFAM" id="SSF52047">
    <property type="entry name" value="RNI-like"/>
    <property type="match status" value="1"/>
</dbReference>
<evidence type="ECO:0000313" key="1">
    <source>
        <dbReference type="EMBL" id="WXB05854.1"/>
    </source>
</evidence>
<keyword evidence="2" id="KW-1185">Reference proteome</keyword>
<accession>A0ABZ2L4K0</accession>
<dbReference type="InterPro" id="IPR032675">
    <property type="entry name" value="LRR_dom_sf"/>
</dbReference>
<dbReference type="Gene3D" id="3.80.10.10">
    <property type="entry name" value="Ribonuclease Inhibitor"/>
    <property type="match status" value="1"/>
</dbReference>
<organism evidence="1 2">
    <name type="scientific">Pendulispora rubella</name>
    <dbReference type="NCBI Taxonomy" id="2741070"/>
    <lineage>
        <taxon>Bacteria</taxon>
        <taxon>Pseudomonadati</taxon>
        <taxon>Myxococcota</taxon>
        <taxon>Myxococcia</taxon>
        <taxon>Myxococcales</taxon>
        <taxon>Sorangiineae</taxon>
        <taxon>Pendulisporaceae</taxon>
        <taxon>Pendulispora</taxon>
    </lineage>
</organism>
<dbReference type="Proteomes" id="UP001374803">
    <property type="component" value="Chromosome"/>
</dbReference>
<dbReference type="EMBL" id="CP089983">
    <property type="protein sequence ID" value="WXB05854.1"/>
    <property type="molecule type" value="Genomic_DNA"/>
</dbReference>
<protein>
    <submittedName>
        <fullName evidence="1">STM4015 family protein</fullName>
    </submittedName>
</protein>
<dbReference type="RefSeq" id="WP_394835502.1">
    <property type="nucleotide sequence ID" value="NZ_CP089929.1"/>
</dbReference>
<dbReference type="InterPro" id="IPR047722">
    <property type="entry name" value="STM4015-like"/>
</dbReference>